<organism evidence="8 9">
    <name type="scientific">Kryptolebias marmoratus</name>
    <name type="common">Mangrove killifish</name>
    <name type="synonym">Rivulus marmoratus</name>
    <dbReference type="NCBI Taxonomy" id="37003"/>
    <lineage>
        <taxon>Eukaryota</taxon>
        <taxon>Metazoa</taxon>
        <taxon>Chordata</taxon>
        <taxon>Craniata</taxon>
        <taxon>Vertebrata</taxon>
        <taxon>Euteleostomi</taxon>
        <taxon>Actinopterygii</taxon>
        <taxon>Neopterygii</taxon>
        <taxon>Teleostei</taxon>
        <taxon>Neoteleostei</taxon>
        <taxon>Acanthomorphata</taxon>
        <taxon>Ovalentaria</taxon>
        <taxon>Atherinomorphae</taxon>
        <taxon>Cyprinodontiformes</taxon>
        <taxon>Rivulidae</taxon>
        <taxon>Kryptolebias</taxon>
    </lineage>
</organism>
<dbReference type="InterPro" id="IPR036179">
    <property type="entry name" value="Ig-like_dom_sf"/>
</dbReference>
<evidence type="ECO:0000313" key="8">
    <source>
        <dbReference type="Ensembl" id="ENSKMAP00000027511.1"/>
    </source>
</evidence>
<dbReference type="AlphaFoldDB" id="A0A3Q3BDU1"/>
<feature type="transmembrane region" description="Helical" evidence="5">
    <location>
        <begin position="506"/>
        <end position="528"/>
    </location>
</feature>
<keyword evidence="4" id="KW-0393">Immunoglobulin domain</keyword>
<evidence type="ECO:0000256" key="1">
    <source>
        <dbReference type="ARBA" id="ARBA00022729"/>
    </source>
</evidence>
<dbReference type="SUPFAM" id="SSF48726">
    <property type="entry name" value="Immunoglobulin"/>
    <property type="match status" value="5"/>
</dbReference>
<accession>A0A3Q3BDU1</accession>
<dbReference type="OrthoDB" id="6353782at2759"/>
<dbReference type="SMART" id="SM00408">
    <property type="entry name" value="IGc2"/>
    <property type="match status" value="4"/>
</dbReference>
<keyword evidence="9" id="KW-1185">Reference proteome</keyword>
<proteinExistence type="predicted"/>
<dbReference type="SMART" id="SM00409">
    <property type="entry name" value="IG"/>
    <property type="match status" value="5"/>
</dbReference>
<dbReference type="Proteomes" id="UP000264800">
    <property type="component" value="Unplaced"/>
</dbReference>
<protein>
    <submittedName>
        <fullName evidence="8">Carcinoembryonic antigen-related cell adhesion molecule 5-like</fullName>
    </submittedName>
</protein>
<evidence type="ECO:0000256" key="4">
    <source>
        <dbReference type="ARBA" id="ARBA00023319"/>
    </source>
</evidence>
<dbReference type="STRING" id="37003.ENSKMAP00000027511"/>
<evidence type="ECO:0000256" key="2">
    <source>
        <dbReference type="ARBA" id="ARBA00023157"/>
    </source>
</evidence>
<dbReference type="InterPro" id="IPR013783">
    <property type="entry name" value="Ig-like_fold"/>
</dbReference>
<name>A0A3Q3BDU1_KRYMA</name>
<feature type="signal peptide" evidence="6">
    <location>
        <begin position="1"/>
        <end position="21"/>
    </location>
</feature>
<dbReference type="InterPro" id="IPR003598">
    <property type="entry name" value="Ig_sub2"/>
</dbReference>
<sequence length="538" mass="57744">MELFALKSLLFVFFLPGLCAGTSVLPSGPVDVLLGQNVTLNILVPIKEGDIIIWNYSDGTDTNNVGSLRPGGPQIGDSYKTRASIDPKTGFLTLTSVKNEDSGDYSINILQSSGGILTGEIKVRVLVPVSDVVIKSDPTEAIEHNSTVVLTCSASGSFLTFTWTNGTKLITTDGERLTVADSDGSSKLTIKDVLRSDLVGPIYCNAKNSKQQRTSPPFNLTVYYGPEDVTISPMKPSEYITSNSDFNLTCAARSSPPATFTWYHNKDEIKASDPILTLKTIEMQGFGKTLADYTCRAQNSKTKRVIASPGVRFSVMEPISGAKITATPTGILFAGNSSANISCQATSGNVTQITWMVNGKQLLPSSHVVFSSDQSSIFFSVLKKEDNGVFTCKLQNSVSQKEATYNLAVIYGPEKAEVRGEAEVEVDSEVVLTCSASSVPPANFTWKLNGTVLKVQTNTLRIEKALYKDSGTYTCEARNSLTGLSTTSTHTLSVKEEIYDGLSDGAIAGIVIACLVAVGACIALFFYCRTKVPVESPY</sequence>
<feature type="domain" description="Ig-like" evidence="7">
    <location>
        <begin position="309"/>
        <end position="408"/>
    </location>
</feature>
<feature type="domain" description="Ig-like" evidence="7">
    <location>
        <begin position="226"/>
        <end position="306"/>
    </location>
</feature>
<dbReference type="PROSITE" id="PS50835">
    <property type="entry name" value="IG_LIKE"/>
    <property type="match status" value="4"/>
</dbReference>
<dbReference type="KEGG" id="kmr:108247812"/>
<dbReference type="GeneTree" id="ENSGT01100000263479"/>
<reference evidence="8" key="1">
    <citation type="submission" date="2025-08" db="UniProtKB">
        <authorList>
            <consortium name="Ensembl"/>
        </authorList>
    </citation>
    <scope>IDENTIFICATION</scope>
</reference>
<keyword evidence="5" id="KW-0472">Membrane</keyword>
<dbReference type="Pfam" id="PF13927">
    <property type="entry name" value="Ig_3"/>
    <property type="match status" value="1"/>
</dbReference>
<dbReference type="GeneID" id="108247812"/>
<dbReference type="InterPro" id="IPR052598">
    <property type="entry name" value="IgSF_CEA-related"/>
</dbReference>
<dbReference type="Ensembl" id="ENSKMAT00000027858.1">
    <property type="protein sequence ID" value="ENSKMAP00000027511.1"/>
    <property type="gene ID" value="ENSKMAG00000020409.1"/>
</dbReference>
<evidence type="ECO:0000256" key="3">
    <source>
        <dbReference type="ARBA" id="ARBA00023180"/>
    </source>
</evidence>
<keyword evidence="2" id="KW-1015">Disulfide bond</keyword>
<keyword evidence="5" id="KW-0812">Transmembrane</keyword>
<reference evidence="8" key="2">
    <citation type="submission" date="2025-09" db="UniProtKB">
        <authorList>
            <consortium name="Ensembl"/>
        </authorList>
    </citation>
    <scope>IDENTIFICATION</scope>
</reference>
<keyword evidence="3" id="KW-0325">Glycoprotein</keyword>
<dbReference type="InterPro" id="IPR007110">
    <property type="entry name" value="Ig-like_dom"/>
</dbReference>
<keyword evidence="1 6" id="KW-0732">Signal</keyword>
<dbReference type="PANTHER" id="PTHR44337:SF17">
    <property type="entry name" value="CARCINOEMBRYONIC ANTIGEN-RELATED CELL ADHESION MOLECULE 5 ISOFORM X1"/>
    <property type="match status" value="1"/>
</dbReference>
<dbReference type="OMA" id="LQWIHNG"/>
<dbReference type="Pfam" id="PF07679">
    <property type="entry name" value="I-set"/>
    <property type="match status" value="1"/>
</dbReference>
<dbReference type="Gene3D" id="2.60.40.10">
    <property type="entry name" value="Immunoglobulins"/>
    <property type="match status" value="5"/>
</dbReference>
<dbReference type="CDD" id="cd00096">
    <property type="entry name" value="Ig"/>
    <property type="match status" value="2"/>
</dbReference>
<dbReference type="InterPro" id="IPR013098">
    <property type="entry name" value="Ig_I-set"/>
</dbReference>
<keyword evidence="5" id="KW-1133">Transmembrane helix</keyword>
<evidence type="ECO:0000259" key="7">
    <source>
        <dbReference type="PROSITE" id="PS50835"/>
    </source>
</evidence>
<evidence type="ECO:0000313" key="9">
    <source>
        <dbReference type="Proteomes" id="UP000264800"/>
    </source>
</evidence>
<feature type="chain" id="PRO_5018624976" evidence="6">
    <location>
        <begin position="22"/>
        <end position="538"/>
    </location>
</feature>
<dbReference type="PANTHER" id="PTHR44337">
    <property type="entry name" value="CARCINOEMBRYONIC ANTIGEN-RELATED CELL ADHESION MOLECULE 8"/>
    <property type="match status" value="1"/>
</dbReference>
<evidence type="ECO:0000256" key="6">
    <source>
        <dbReference type="SAM" id="SignalP"/>
    </source>
</evidence>
<evidence type="ECO:0000256" key="5">
    <source>
        <dbReference type="SAM" id="Phobius"/>
    </source>
</evidence>
<dbReference type="RefSeq" id="XP_017291671.1">
    <property type="nucleotide sequence ID" value="XM_017436182.3"/>
</dbReference>
<dbReference type="Pfam" id="PF13895">
    <property type="entry name" value="Ig_2"/>
    <property type="match status" value="2"/>
</dbReference>
<feature type="domain" description="Ig-like" evidence="7">
    <location>
        <begin position="128"/>
        <end position="215"/>
    </location>
</feature>
<dbReference type="InterPro" id="IPR003599">
    <property type="entry name" value="Ig_sub"/>
</dbReference>
<feature type="domain" description="Ig-like" evidence="7">
    <location>
        <begin position="413"/>
        <end position="493"/>
    </location>
</feature>